<organism evidence="2 3">
    <name type="scientific">Araneus ventricosus</name>
    <name type="common">Orbweaver spider</name>
    <name type="synonym">Epeira ventricosa</name>
    <dbReference type="NCBI Taxonomy" id="182803"/>
    <lineage>
        <taxon>Eukaryota</taxon>
        <taxon>Metazoa</taxon>
        <taxon>Ecdysozoa</taxon>
        <taxon>Arthropoda</taxon>
        <taxon>Chelicerata</taxon>
        <taxon>Arachnida</taxon>
        <taxon>Araneae</taxon>
        <taxon>Araneomorphae</taxon>
        <taxon>Entelegynae</taxon>
        <taxon>Araneoidea</taxon>
        <taxon>Araneidae</taxon>
        <taxon>Araneus</taxon>
    </lineage>
</organism>
<accession>A0A4Y2FD82</accession>
<dbReference type="Proteomes" id="UP000499080">
    <property type="component" value="Unassembled WGS sequence"/>
</dbReference>
<sequence length="95" mass="10859">MMAPCLPYVDKNEANPLGKIGEGNISFRRVYLRENSGTKLHPPVDEKQTHKNNNPGKEDEQKDKKEGRPVFFREENLSIAFTGTCRKKEKGQKTL</sequence>
<feature type="region of interest" description="Disordered" evidence="1">
    <location>
        <begin position="33"/>
        <end position="72"/>
    </location>
</feature>
<keyword evidence="3" id="KW-1185">Reference proteome</keyword>
<feature type="region of interest" description="Disordered" evidence="1">
    <location>
        <begin position="1"/>
        <end position="21"/>
    </location>
</feature>
<protein>
    <submittedName>
        <fullName evidence="2">Uncharacterized protein</fullName>
    </submittedName>
</protein>
<proteinExistence type="predicted"/>
<evidence type="ECO:0000256" key="1">
    <source>
        <dbReference type="SAM" id="MobiDB-lite"/>
    </source>
</evidence>
<evidence type="ECO:0000313" key="3">
    <source>
        <dbReference type="Proteomes" id="UP000499080"/>
    </source>
</evidence>
<reference evidence="2 3" key="1">
    <citation type="journal article" date="2019" name="Sci. Rep.">
        <title>Orb-weaving spider Araneus ventricosus genome elucidates the spidroin gene catalogue.</title>
        <authorList>
            <person name="Kono N."/>
            <person name="Nakamura H."/>
            <person name="Ohtoshi R."/>
            <person name="Moran D.A.P."/>
            <person name="Shinohara A."/>
            <person name="Yoshida Y."/>
            <person name="Fujiwara M."/>
            <person name="Mori M."/>
            <person name="Tomita M."/>
            <person name="Arakawa K."/>
        </authorList>
    </citation>
    <scope>NUCLEOTIDE SEQUENCE [LARGE SCALE GENOMIC DNA]</scope>
</reference>
<evidence type="ECO:0000313" key="2">
    <source>
        <dbReference type="EMBL" id="GBM38436.1"/>
    </source>
</evidence>
<name>A0A4Y2FD82_ARAVE</name>
<feature type="compositionally biased region" description="Basic and acidic residues" evidence="1">
    <location>
        <begin position="56"/>
        <end position="72"/>
    </location>
</feature>
<comment type="caution">
    <text evidence="2">The sequence shown here is derived from an EMBL/GenBank/DDBJ whole genome shotgun (WGS) entry which is preliminary data.</text>
</comment>
<gene>
    <name evidence="2" type="ORF">AVEN_260815_1</name>
</gene>
<dbReference type="EMBL" id="BGPR01000868">
    <property type="protein sequence ID" value="GBM38436.1"/>
    <property type="molecule type" value="Genomic_DNA"/>
</dbReference>
<dbReference type="AlphaFoldDB" id="A0A4Y2FD82"/>